<feature type="region of interest" description="Disordered" evidence="1">
    <location>
        <begin position="1"/>
        <end position="32"/>
    </location>
</feature>
<sequence>MTFTRTHRTLQVSRHSISTTNNLHEIQQDCSPPPSLQLATRLPLFLEYYSERLWQKAFDRNPPSCDAPCFLDLGQSHSPIHTE</sequence>
<protein>
    <submittedName>
        <fullName evidence="2">Uncharacterized protein</fullName>
    </submittedName>
</protein>
<evidence type="ECO:0000256" key="1">
    <source>
        <dbReference type="SAM" id="MobiDB-lite"/>
    </source>
</evidence>
<gene>
    <name evidence="2" type="ORF">CEXT_785241</name>
</gene>
<evidence type="ECO:0000313" key="2">
    <source>
        <dbReference type="EMBL" id="GIZ04708.1"/>
    </source>
</evidence>
<keyword evidence="3" id="KW-1185">Reference proteome</keyword>
<feature type="compositionally biased region" description="Polar residues" evidence="1">
    <location>
        <begin position="9"/>
        <end position="30"/>
    </location>
</feature>
<dbReference type="EMBL" id="BPLR01019124">
    <property type="protein sequence ID" value="GIZ04708.1"/>
    <property type="molecule type" value="Genomic_DNA"/>
</dbReference>
<organism evidence="2 3">
    <name type="scientific">Caerostris extrusa</name>
    <name type="common">Bark spider</name>
    <name type="synonym">Caerostris bankana</name>
    <dbReference type="NCBI Taxonomy" id="172846"/>
    <lineage>
        <taxon>Eukaryota</taxon>
        <taxon>Metazoa</taxon>
        <taxon>Ecdysozoa</taxon>
        <taxon>Arthropoda</taxon>
        <taxon>Chelicerata</taxon>
        <taxon>Arachnida</taxon>
        <taxon>Araneae</taxon>
        <taxon>Araneomorphae</taxon>
        <taxon>Entelegynae</taxon>
        <taxon>Araneoidea</taxon>
        <taxon>Araneidae</taxon>
        <taxon>Caerostris</taxon>
    </lineage>
</organism>
<reference evidence="2 3" key="1">
    <citation type="submission" date="2021-06" db="EMBL/GenBank/DDBJ databases">
        <title>Caerostris extrusa draft genome.</title>
        <authorList>
            <person name="Kono N."/>
            <person name="Arakawa K."/>
        </authorList>
    </citation>
    <scope>NUCLEOTIDE SEQUENCE [LARGE SCALE GENOMIC DNA]</scope>
</reference>
<name>A0AAV4YBL3_CAEEX</name>
<comment type="caution">
    <text evidence="2">The sequence shown here is derived from an EMBL/GenBank/DDBJ whole genome shotgun (WGS) entry which is preliminary data.</text>
</comment>
<dbReference type="AlphaFoldDB" id="A0AAV4YBL3"/>
<dbReference type="Proteomes" id="UP001054945">
    <property type="component" value="Unassembled WGS sequence"/>
</dbReference>
<accession>A0AAV4YBL3</accession>
<proteinExistence type="predicted"/>
<evidence type="ECO:0000313" key="3">
    <source>
        <dbReference type="Proteomes" id="UP001054945"/>
    </source>
</evidence>